<reference evidence="5 6" key="1">
    <citation type="submission" date="2020-06" db="EMBL/GenBank/DDBJ databases">
        <title>REHAB project genomes.</title>
        <authorList>
            <person name="Shaw L.P."/>
        </authorList>
    </citation>
    <scope>NUCLEOTIDE SEQUENCE [LARGE SCALE GENOMIC DNA]</scope>
    <source>
        <strain evidence="2 7">RHBSTW-00116</strain>
        <strain evidence="6">RHBSTW-00334</strain>
        <strain evidence="5">RHBSTW-00398</strain>
    </source>
</reference>
<evidence type="ECO:0000256" key="1">
    <source>
        <dbReference type="SAM" id="Phobius"/>
    </source>
</evidence>
<feature type="transmembrane region" description="Helical" evidence="1">
    <location>
        <begin position="105"/>
        <end position="123"/>
    </location>
</feature>
<dbReference type="PIRSF" id="PIRSF005610">
    <property type="entry name" value="SirB"/>
    <property type="match status" value="1"/>
</dbReference>
<dbReference type="Proteomes" id="UP000512043">
    <property type="component" value="Chromosome"/>
</dbReference>
<accession>A0A7H9FTR4</accession>
<dbReference type="RefSeq" id="WP_181217762.1">
    <property type="nucleotide sequence ID" value="NZ_CP055538.1"/>
</dbReference>
<keyword evidence="1" id="KW-0812">Transmembrane</keyword>
<dbReference type="Proteomes" id="UP000510650">
    <property type="component" value="Chromosome"/>
</dbReference>
<gene>
    <name evidence="2" type="ORF">HV077_16685</name>
    <name evidence="4" type="ORF">HV164_09540</name>
    <name evidence="3" type="ORF">HV183_13815</name>
</gene>
<dbReference type="GO" id="GO:0005886">
    <property type="term" value="C:plasma membrane"/>
    <property type="evidence" value="ECO:0007669"/>
    <property type="project" value="TreeGrafter"/>
</dbReference>
<dbReference type="Proteomes" id="UP000591803">
    <property type="component" value="Unassembled WGS sequence"/>
</dbReference>
<protein>
    <submittedName>
        <fullName evidence="2">SirB family protein</fullName>
    </submittedName>
</protein>
<organism evidence="2 7">
    <name type="scientific">Citrobacter freundii</name>
    <dbReference type="NCBI Taxonomy" id="546"/>
    <lineage>
        <taxon>Bacteria</taxon>
        <taxon>Pseudomonadati</taxon>
        <taxon>Pseudomonadota</taxon>
        <taxon>Gammaproteobacteria</taxon>
        <taxon>Enterobacterales</taxon>
        <taxon>Enterobacteriaceae</taxon>
        <taxon>Citrobacter</taxon>
        <taxon>Citrobacter freundii complex</taxon>
    </lineage>
</organism>
<dbReference type="NCBIfam" id="NF007622">
    <property type="entry name" value="PRK10278.1"/>
    <property type="match status" value="1"/>
</dbReference>
<evidence type="ECO:0000313" key="3">
    <source>
        <dbReference type="EMBL" id="QLO14419.1"/>
    </source>
</evidence>
<evidence type="ECO:0000313" key="7">
    <source>
        <dbReference type="Proteomes" id="UP000591803"/>
    </source>
</evidence>
<evidence type="ECO:0000313" key="5">
    <source>
        <dbReference type="Proteomes" id="UP000510650"/>
    </source>
</evidence>
<dbReference type="EMBL" id="JABXRI010000001">
    <property type="protein sequence ID" value="MBA8063989.1"/>
    <property type="molecule type" value="Genomic_DNA"/>
</dbReference>
<reference evidence="3" key="2">
    <citation type="journal article" date="2021" name="Microb. Genom.">
        <title>A genomic epidemiological study shows that prevalence of antimicrobial resistance in Enterobacterales is associated with the livestock host, as well as antimicrobial usage.</title>
        <authorList>
            <person name="AbuOun M."/>
            <person name="Jones H."/>
            <person name="Stubberfield E."/>
            <person name="Gilson D."/>
            <person name="Shaw L.P."/>
            <person name="Hubbard A.T.M."/>
            <person name="Chau K.K."/>
            <person name="Sebra R."/>
            <person name="Peto T.E.A."/>
            <person name="Crook D.W."/>
            <person name="Read D.S."/>
            <person name="Gweon H.S."/>
            <person name="Walker A.S."/>
            <person name="Stoesser N."/>
            <person name="Smith R.P."/>
            <person name="Anjum M.F."/>
            <person name="On Behalf Of The Rehab Consortium."/>
        </authorList>
    </citation>
    <scope>NUCLEOTIDE SEQUENCE</scope>
    <source>
        <strain evidence="4">RHBSTW-00334</strain>
        <strain evidence="3">RHBSTW-00398</strain>
    </source>
</reference>
<dbReference type="PANTHER" id="PTHR39594">
    <property type="entry name" value="PROTEIN YCHQ"/>
    <property type="match status" value="1"/>
</dbReference>
<keyword evidence="1" id="KW-0472">Membrane</keyword>
<dbReference type="AlphaFoldDB" id="A0A7H9FTR4"/>
<evidence type="ECO:0000313" key="2">
    <source>
        <dbReference type="EMBL" id="MBA8063989.1"/>
    </source>
</evidence>
<name>A0A7H9FTR4_CITFR</name>
<evidence type="ECO:0000313" key="4">
    <source>
        <dbReference type="EMBL" id="QLY36750.1"/>
    </source>
</evidence>
<dbReference type="EMBL" id="CP055538">
    <property type="protein sequence ID" value="QLO14419.1"/>
    <property type="molecule type" value="Genomic_DNA"/>
</dbReference>
<feature type="transmembrane region" description="Helical" evidence="1">
    <location>
        <begin position="6"/>
        <end position="28"/>
    </location>
</feature>
<proteinExistence type="predicted"/>
<evidence type="ECO:0000313" key="6">
    <source>
        <dbReference type="Proteomes" id="UP000512043"/>
    </source>
</evidence>
<dbReference type="InterPro" id="IPR007360">
    <property type="entry name" value="SirB"/>
</dbReference>
<dbReference type="Pfam" id="PF04247">
    <property type="entry name" value="SirB"/>
    <property type="match status" value="1"/>
</dbReference>
<dbReference type="EMBL" id="CP056597">
    <property type="protein sequence ID" value="QLY36750.1"/>
    <property type="molecule type" value="Genomic_DNA"/>
</dbReference>
<feature type="transmembrane region" description="Helical" evidence="1">
    <location>
        <begin position="73"/>
        <end position="93"/>
    </location>
</feature>
<sequence>MTTFSLLLGVHLICIALSVGLLTLRFWWRYTQARLASARWTRIAPPVIDTVLLLSGVALIAKTHILPFTEQGTWLTEKLFGVIIYIVLGFIALDYRRARSQQARLIAFPLALVVLYIIIKLATTKIPLLG</sequence>
<keyword evidence="1" id="KW-1133">Transmembrane helix</keyword>
<dbReference type="PANTHER" id="PTHR39594:SF1">
    <property type="entry name" value="PROTEIN YCHQ"/>
    <property type="match status" value="1"/>
</dbReference>
<feature type="transmembrane region" description="Helical" evidence="1">
    <location>
        <begin position="40"/>
        <end position="61"/>
    </location>
</feature>